<reference evidence="1" key="2">
    <citation type="submission" date="2021-03" db="UniProtKB">
        <authorList>
            <consortium name="EnsemblPlants"/>
        </authorList>
    </citation>
    <scope>IDENTIFICATION</scope>
</reference>
<dbReference type="EnsemblPlants" id="evm.model.09.1325">
    <property type="protein sequence ID" value="cds.evm.model.09.1325"/>
    <property type="gene ID" value="evm.TU.09.1325"/>
</dbReference>
<evidence type="ECO:0000313" key="2">
    <source>
        <dbReference type="Proteomes" id="UP000596661"/>
    </source>
</evidence>
<dbReference type="Proteomes" id="UP000596661">
    <property type="component" value="Chromosome 9"/>
</dbReference>
<dbReference type="Gramene" id="evm.model.09.1325">
    <property type="protein sequence ID" value="cds.evm.model.09.1325"/>
    <property type="gene ID" value="evm.TU.09.1325"/>
</dbReference>
<organism evidence="1 2">
    <name type="scientific">Cannabis sativa</name>
    <name type="common">Hemp</name>
    <name type="synonym">Marijuana</name>
    <dbReference type="NCBI Taxonomy" id="3483"/>
    <lineage>
        <taxon>Eukaryota</taxon>
        <taxon>Viridiplantae</taxon>
        <taxon>Streptophyta</taxon>
        <taxon>Embryophyta</taxon>
        <taxon>Tracheophyta</taxon>
        <taxon>Spermatophyta</taxon>
        <taxon>Magnoliopsida</taxon>
        <taxon>eudicotyledons</taxon>
        <taxon>Gunneridae</taxon>
        <taxon>Pentapetalae</taxon>
        <taxon>rosids</taxon>
        <taxon>fabids</taxon>
        <taxon>Rosales</taxon>
        <taxon>Cannabaceae</taxon>
        <taxon>Cannabis</taxon>
    </lineage>
</organism>
<keyword evidence="2" id="KW-1185">Reference proteome</keyword>
<sequence length="150" mass="17579">MRAFIKVQDEKAWKAILSGWSPLSKNGSTKFEGTEDAKRSKFIMLQTRFDDLRMTESETLSKFYERLPDISNEYFTLSEKLNDSVLVRKIVRVLPDRFNIKLTTMEEAKDFSTMKVEKLMGSLRTFELNHKIRSKEKPSISKEKEPTSWS</sequence>
<dbReference type="AlphaFoldDB" id="A0A803QE32"/>
<proteinExistence type="predicted"/>
<protein>
    <recommendedName>
        <fullName evidence="3">Gag-pol polyprotein</fullName>
    </recommendedName>
</protein>
<dbReference type="Pfam" id="PF14223">
    <property type="entry name" value="Retrotran_gag_2"/>
    <property type="match status" value="1"/>
</dbReference>
<dbReference type="EMBL" id="UZAU01000766">
    <property type="status" value="NOT_ANNOTATED_CDS"/>
    <property type="molecule type" value="Genomic_DNA"/>
</dbReference>
<dbReference type="OMA" id="WVETTHE"/>
<dbReference type="PANTHER" id="PTHR35317:SF23">
    <property type="entry name" value="OS04G0629600 PROTEIN"/>
    <property type="match status" value="1"/>
</dbReference>
<accession>A0A803QE32</accession>
<dbReference type="PANTHER" id="PTHR35317">
    <property type="entry name" value="OS04G0629600 PROTEIN"/>
    <property type="match status" value="1"/>
</dbReference>
<reference evidence="1" key="1">
    <citation type="submission" date="2018-11" db="EMBL/GenBank/DDBJ databases">
        <authorList>
            <person name="Grassa J C."/>
        </authorList>
    </citation>
    <scope>NUCLEOTIDE SEQUENCE [LARGE SCALE GENOMIC DNA]</scope>
</reference>
<name>A0A803QE32_CANSA</name>
<evidence type="ECO:0008006" key="3">
    <source>
        <dbReference type="Google" id="ProtNLM"/>
    </source>
</evidence>
<evidence type="ECO:0000313" key="1">
    <source>
        <dbReference type="EnsemblPlants" id="cds.evm.model.09.1325"/>
    </source>
</evidence>